<evidence type="ECO:0000313" key="3">
    <source>
        <dbReference type="Proteomes" id="UP000198211"/>
    </source>
</evidence>
<evidence type="ECO:0000313" key="2">
    <source>
        <dbReference type="EMBL" id="OWY91492.1"/>
    </source>
</evidence>
<organism evidence="2 3">
    <name type="scientific">Phytophthora megakarya</name>
    <dbReference type="NCBI Taxonomy" id="4795"/>
    <lineage>
        <taxon>Eukaryota</taxon>
        <taxon>Sar</taxon>
        <taxon>Stramenopiles</taxon>
        <taxon>Oomycota</taxon>
        <taxon>Peronosporomycetes</taxon>
        <taxon>Peronosporales</taxon>
        <taxon>Peronosporaceae</taxon>
        <taxon>Phytophthora</taxon>
    </lineage>
</organism>
<feature type="compositionally biased region" description="Basic residues" evidence="1">
    <location>
        <begin position="23"/>
        <end position="43"/>
    </location>
</feature>
<protein>
    <submittedName>
        <fullName evidence="2">Uncharacterized protein</fullName>
    </submittedName>
</protein>
<accession>A0A225UEM3</accession>
<feature type="region of interest" description="Disordered" evidence="1">
    <location>
        <begin position="1"/>
        <end position="97"/>
    </location>
</feature>
<keyword evidence="3" id="KW-1185">Reference proteome</keyword>
<feature type="non-terminal residue" evidence="2">
    <location>
        <position position="1"/>
    </location>
</feature>
<dbReference type="EMBL" id="NBNE01020126">
    <property type="protein sequence ID" value="OWY91492.1"/>
    <property type="molecule type" value="Genomic_DNA"/>
</dbReference>
<name>A0A225UEM3_9STRA</name>
<dbReference type="Proteomes" id="UP000198211">
    <property type="component" value="Unassembled WGS sequence"/>
</dbReference>
<comment type="caution">
    <text evidence="2">The sequence shown here is derived from an EMBL/GenBank/DDBJ whole genome shotgun (WGS) entry which is preliminary data.</text>
</comment>
<proteinExistence type="predicted"/>
<feature type="compositionally biased region" description="Low complexity" evidence="1">
    <location>
        <begin position="88"/>
        <end position="97"/>
    </location>
</feature>
<reference evidence="3" key="1">
    <citation type="submission" date="2017-03" db="EMBL/GenBank/DDBJ databases">
        <title>Phytopthora megakarya and P. palmivora, two closely related causual agents of cacao black pod achieved similar genome size and gene model numbers by different mechanisms.</title>
        <authorList>
            <person name="Ali S."/>
            <person name="Shao J."/>
            <person name="Larry D.J."/>
            <person name="Kronmiller B."/>
            <person name="Shen D."/>
            <person name="Strem M.D."/>
            <person name="Melnick R.L."/>
            <person name="Guiltinan M.J."/>
            <person name="Tyler B.M."/>
            <person name="Meinhardt L.W."/>
            <person name="Bailey B.A."/>
        </authorList>
    </citation>
    <scope>NUCLEOTIDE SEQUENCE [LARGE SCALE GENOMIC DNA]</scope>
    <source>
        <strain evidence="3">zdho120</strain>
    </source>
</reference>
<sequence>EPWTATSARRVSDPLPLSDSKPPRRSRYRMPRPPKPGKGRRRMPNVQGRRGSLPNPRKKTDRGSAVKVGSGIEEKTPPERRRSRRRLQPSCQPRGGD</sequence>
<dbReference type="AlphaFoldDB" id="A0A225UEM3"/>
<evidence type="ECO:0000256" key="1">
    <source>
        <dbReference type="SAM" id="MobiDB-lite"/>
    </source>
</evidence>
<gene>
    <name evidence="2" type="ORF">PHMEG_00039914</name>
</gene>